<feature type="transmembrane region" description="Helical" evidence="1">
    <location>
        <begin position="266"/>
        <end position="288"/>
    </location>
</feature>
<feature type="domain" description="DUF2207" evidence="2">
    <location>
        <begin position="36"/>
        <end position="223"/>
    </location>
</feature>
<reference evidence="4 5" key="1">
    <citation type="submission" date="2016-10" db="EMBL/GenBank/DDBJ databases">
        <authorList>
            <person name="de Groot N.N."/>
        </authorList>
    </citation>
    <scope>NUCLEOTIDE SEQUENCE [LARGE SCALE GENOMIC DNA]</scope>
    <source>
        <strain evidence="4 5">DSM 15695</strain>
    </source>
</reference>
<protein>
    <submittedName>
        <fullName evidence="4">Uncharacterized membrane protein</fullName>
    </submittedName>
</protein>
<keyword evidence="5" id="KW-1185">Reference proteome</keyword>
<dbReference type="Pfam" id="PF20990">
    <property type="entry name" value="DUF2207_C"/>
    <property type="match status" value="1"/>
</dbReference>
<gene>
    <name evidence="4" type="ORF">SAMN04488558_10941</name>
</gene>
<dbReference type="STRING" id="89093.SAMN04488558_10941"/>
<dbReference type="Pfam" id="PF09972">
    <property type="entry name" value="DUF2207"/>
    <property type="match status" value="1"/>
</dbReference>
<dbReference type="InterPro" id="IPR048389">
    <property type="entry name" value="YciQ-like_C"/>
</dbReference>
<evidence type="ECO:0000259" key="2">
    <source>
        <dbReference type="Pfam" id="PF09972"/>
    </source>
</evidence>
<evidence type="ECO:0000259" key="3">
    <source>
        <dbReference type="Pfam" id="PF20990"/>
    </source>
</evidence>
<accession>A0A1H9FHX9</accession>
<proteinExistence type="predicted"/>
<feature type="transmembrane region" description="Helical" evidence="1">
    <location>
        <begin position="450"/>
        <end position="471"/>
    </location>
</feature>
<dbReference type="Proteomes" id="UP000198833">
    <property type="component" value="Unassembled WGS sequence"/>
</dbReference>
<feature type="domain" description="Predicted membrane protein YciQ-like C-terminal" evidence="3">
    <location>
        <begin position="302"/>
        <end position="560"/>
    </location>
</feature>
<feature type="transmembrane region" description="Helical" evidence="1">
    <location>
        <begin position="477"/>
        <end position="498"/>
    </location>
</feature>
<evidence type="ECO:0000313" key="5">
    <source>
        <dbReference type="Proteomes" id="UP000198833"/>
    </source>
</evidence>
<keyword evidence="1" id="KW-0812">Transmembrane</keyword>
<evidence type="ECO:0000256" key="1">
    <source>
        <dbReference type="SAM" id="Phobius"/>
    </source>
</evidence>
<keyword evidence="1" id="KW-0472">Membrane</keyword>
<sequence>MKKLSRGLFIIILSIMALGMGYLPVSAQDNQVNYDITHVELIGDITAEGDVLFTETQTYDIKQLNGVIYQVDLQEVNLGPYRVGVKDPETGKTRYLEESTSRQAGTFQTQVEDDLLKFTVFYPSQNEKVDFVFEYRLENLITNYQDTAELNRKLLGTGTDENFDVDAEIILPGKVEQKNDFRAWLYGDPQGQIQLDQSQNQSRILVSVLNQSANQFLEVQAIFPTALTPNNQNRVDQAKKEAIINQANAQVEQDRADYQKRQGLELLKLVALLAFAPLLTLYSFYLYFHHKKRLNPNPKHVPDHVFNLPAEISPAIMAASYLNRPLNADDFSATIVDLARKGYLDLGEEAKHQRTGFFNRGDSKTIRIRLLKEPSQQDQLQKHELYVLEYLFTEDQDEVKLSEIETAIHQHSQFAKRQNRLWTRFKNFCQVMGQQAVGESLPYRRKVNSWIALSLLASILVWPLLFFFLGFDQIEKHIVLIVLLLSLNFIFILILFFMNRKAPLYSQEEDYQRRMWRAFAKMLEDIGQFNMREIASLPLWDEYLVYAISLGVADKVIEAMNKQYGMDELNELALPTPFYNNPYLLHRALRTTMSSSIAAAHPKTAANWGKYQGSNIGGFGGGASSGSSGGSGGRGGMGGF</sequence>
<evidence type="ECO:0000313" key="4">
    <source>
        <dbReference type="EMBL" id="SEQ36948.1"/>
    </source>
</evidence>
<keyword evidence="1" id="KW-1133">Transmembrane helix</keyword>
<dbReference type="InterPro" id="IPR018702">
    <property type="entry name" value="DUF2207"/>
</dbReference>
<dbReference type="OrthoDB" id="2138002at2"/>
<name>A0A1H9FHX9_9LACT</name>
<dbReference type="AlphaFoldDB" id="A0A1H9FHX9"/>
<organism evidence="4 5">
    <name type="scientific">Ignavigranum ruoffiae</name>
    <dbReference type="NCBI Taxonomy" id="89093"/>
    <lineage>
        <taxon>Bacteria</taxon>
        <taxon>Bacillati</taxon>
        <taxon>Bacillota</taxon>
        <taxon>Bacilli</taxon>
        <taxon>Lactobacillales</taxon>
        <taxon>Aerococcaceae</taxon>
        <taxon>Ignavigranum</taxon>
    </lineage>
</organism>
<dbReference type="RefSeq" id="WP_159428895.1">
    <property type="nucleotide sequence ID" value="NZ_FOEN01000009.1"/>
</dbReference>
<dbReference type="EMBL" id="FOEN01000009">
    <property type="protein sequence ID" value="SEQ36948.1"/>
    <property type="molecule type" value="Genomic_DNA"/>
</dbReference>